<dbReference type="Proteomes" id="UP000242957">
    <property type="component" value="Unassembled WGS sequence"/>
</dbReference>
<dbReference type="SUPFAM" id="SSF51430">
    <property type="entry name" value="NAD(P)-linked oxidoreductase"/>
    <property type="match status" value="1"/>
</dbReference>
<evidence type="ECO:0000256" key="1">
    <source>
        <dbReference type="PIRSR" id="PIRSR000097-1"/>
    </source>
</evidence>
<dbReference type="InterPro" id="IPR023210">
    <property type="entry name" value="NADP_OxRdtase_dom"/>
</dbReference>
<evidence type="ECO:0000313" key="6">
    <source>
        <dbReference type="Proteomes" id="UP000242957"/>
    </source>
</evidence>
<sequence>MNTVVFADGTRVPVLGQGTWRMGENARERRREVAALREGIERGLTLIDTAEMYGEGGAEEVVGEAIAGQRDRVFLVSKVYPHNASRKGVADACERSLRRLGTDCLDLYLLHWRGEYPLEETVEAFERLREAGRIRRWGVSNFDLDDMRELDQPACASNQVQYSLEERGVEWDLLPWCQQQRMPLMAYCPVGQGGRLLRHPVLAELAARHDATPARIALAWLIHHPGVIAIPKAVDPLHIRDNAAALDLRLTADDLEQLDAAFPPPRRRQPLAVV</sequence>
<evidence type="ECO:0000256" key="2">
    <source>
        <dbReference type="PIRSR" id="PIRSR000097-2"/>
    </source>
</evidence>
<feature type="site" description="Lowers pKa of active site Tyr" evidence="3">
    <location>
        <position position="78"/>
    </location>
</feature>
<feature type="active site" description="Proton donor" evidence="1">
    <location>
        <position position="53"/>
    </location>
</feature>
<evidence type="ECO:0000313" key="5">
    <source>
        <dbReference type="EMBL" id="SDN94538.1"/>
    </source>
</evidence>
<gene>
    <name evidence="5" type="ORF">SAMN05216193_106216</name>
</gene>
<protein>
    <submittedName>
        <fullName evidence="5">Aldo/keto reductase</fullName>
    </submittedName>
</protein>
<dbReference type="Gene3D" id="3.20.20.100">
    <property type="entry name" value="NADP-dependent oxidoreductase domain"/>
    <property type="match status" value="1"/>
</dbReference>
<dbReference type="AlphaFoldDB" id="A0A1H0FIC4"/>
<dbReference type="PRINTS" id="PR00069">
    <property type="entry name" value="ALDKETRDTASE"/>
</dbReference>
<dbReference type="PANTHER" id="PTHR43638:SF3">
    <property type="entry name" value="ALDEHYDE REDUCTASE"/>
    <property type="match status" value="1"/>
</dbReference>
<dbReference type="InterPro" id="IPR020471">
    <property type="entry name" value="AKR"/>
</dbReference>
<reference evidence="6" key="1">
    <citation type="submission" date="2016-10" db="EMBL/GenBank/DDBJ databases">
        <authorList>
            <person name="Varghese N."/>
            <person name="Submissions S."/>
        </authorList>
    </citation>
    <scope>NUCLEOTIDE SEQUENCE [LARGE SCALE GENOMIC DNA]</scope>
    <source>
        <strain evidence="6">JCM 21621</strain>
    </source>
</reference>
<dbReference type="PANTHER" id="PTHR43638">
    <property type="entry name" value="OXIDOREDUCTASE, ALDO/KETO REDUCTASE FAMILY PROTEIN"/>
    <property type="match status" value="1"/>
</dbReference>
<dbReference type="STRING" id="198616.SAMN05216193_106216"/>
<dbReference type="RefSeq" id="WP_084314805.1">
    <property type="nucleotide sequence ID" value="NZ_FNIJ01000006.1"/>
</dbReference>
<dbReference type="OrthoDB" id="9772407at2"/>
<evidence type="ECO:0000259" key="4">
    <source>
        <dbReference type="Pfam" id="PF00248"/>
    </source>
</evidence>
<dbReference type="EMBL" id="FNIJ01000006">
    <property type="protein sequence ID" value="SDN94538.1"/>
    <property type="molecule type" value="Genomic_DNA"/>
</dbReference>
<keyword evidence="6" id="KW-1185">Reference proteome</keyword>
<dbReference type="Pfam" id="PF00248">
    <property type="entry name" value="Aldo_ket_red"/>
    <property type="match status" value="1"/>
</dbReference>
<dbReference type="GO" id="GO:0016491">
    <property type="term" value="F:oxidoreductase activity"/>
    <property type="evidence" value="ECO:0007669"/>
    <property type="project" value="InterPro"/>
</dbReference>
<feature type="domain" description="NADP-dependent oxidoreductase" evidence="4">
    <location>
        <begin position="15"/>
        <end position="260"/>
    </location>
</feature>
<dbReference type="InterPro" id="IPR036812">
    <property type="entry name" value="NAD(P)_OxRdtase_dom_sf"/>
</dbReference>
<name>A0A1H0FIC4_9PSED</name>
<feature type="binding site" evidence="2">
    <location>
        <position position="111"/>
    </location>
    <ligand>
        <name>substrate</name>
    </ligand>
</feature>
<organism evidence="5 6">
    <name type="scientific">Pseudomonas jinjuensis</name>
    <dbReference type="NCBI Taxonomy" id="198616"/>
    <lineage>
        <taxon>Bacteria</taxon>
        <taxon>Pseudomonadati</taxon>
        <taxon>Pseudomonadota</taxon>
        <taxon>Gammaproteobacteria</taxon>
        <taxon>Pseudomonadales</taxon>
        <taxon>Pseudomonadaceae</taxon>
        <taxon>Pseudomonas</taxon>
    </lineage>
</organism>
<dbReference type="CDD" id="cd19138">
    <property type="entry name" value="AKR_YeaE"/>
    <property type="match status" value="1"/>
</dbReference>
<proteinExistence type="predicted"/>
<accession>A0A1H0FIC4</accession>
<dbReference type="PIRSF" id="PIRSF000097">
    <property type="entry name" value="AKR"/>
    <property type="match status" value="1"/>
</dbReference>
<evidence type="ECO:0000256" key="3">
    <source>
        <dbReference type="PIRSR" id="PIRSR000097-3"/>
    </source>
</evidence>